<evidence type="ECO:0000313" key="1">
    <source>
        <dbReference type="EMBL" id="CAB5057596.1"/>
    </source>
</evidence>
<sequence length="164" mass="18417">MKLIEQNLVVIAQATNQRVSDCLGLIENLFEHEVCKSTLLRSCCIPGDFVLFKRKRFAIEVTDSNAIRANGDDFILSKLYGALGVIDKRCNIGSQEVLAIAKTCNEWRVAAHTDNCLGRICMYCKKSERTTKALYGSAHSGCEIAIMFFAKFRKQVSHRFCISL</sequence>
<dbReference type="AlphaFoldDB" id="A0A6J7TY70"/>
<organism evidence="1">
    <name type="scientific">freshwater metagenome</name>
    <dbReference type="NCBI Taxonomy" id="449393"/>
    <lineage>
        <taxon>unclassified sequences</taxon>
        <taxon>metagenomes</taxon>
        <taxon>ecological metagenomes</taxon>
    </lineage>
</organism>
<gene>
    <name evidence="1" type="ORF">UFOPK4307_00664</name>
</gene>
<proteinExistence type="predicted"/>
<reference evidence="1" key="1">
    <citation type="submission" date="2020-05" db="EMBL/GenBank/DDBJ databases">
        <authorList>
            <person name="Chiriac C."/>
            <person name="Salcher M."/>
            <person name="Ghai R."/>
            <person name="Kavagutti S V."/>
        </authorList>
    </citation>
    <scope>NUCLEOTIDE SEQUENCE</scope>
</reference>
<protein>
    <submittedName>
        <fullName evidence="1">Unannotated protein</fullName>
    </submittedName>
</protein>
<name>A0A6J7TY70_9ZZZZ</name>
<dbReference type="EMBL" id="CAFBQO010000087">
    <property type="protein sequence ID" value="CAB5057596.1"/>
    <property type="molecule type" value="Genomic_DNA"/>
</dbReference>
<accession>A0A6J7TY70</accession>